<keyword evidence="5" id="KW-0472">Membrane</keyword>
<keyword evidence="2" id="KW-1003">Cell membrane</keyword>
<evidence type="ECO:0000256" key="5">
    <source>
        <dbReference type="ARBA" id="ARBA00023136"/>
    </source>
</evidence>
<dbReference type="Pfam" id="PF00535">
    <property type="entry name" value="Glycos_transf_2"/>
    <property type="match status" value="1"/>
</dbReference>
<feature type="domain" description="Glycosyltransferase 2-like" evidence="6">
    <location>
        <begin position="4"/>
        <end position="95"/>
    </location>
</feature>
<dbReference type="PANTHER" id="PTHR43646">
    <property type="entry name" value="GLYCOSYLTRANSFERASE"/>
    <property type="match status" value="1"/>
</dbReference>
<dbReference type="InterPro" id="IPR001173">
    <property type="entry name" value="Glyco_trans_2-like"/>
</dbReference>
<keyword evidence="3" id="KW-0328">Glycosyltransferase</keyword>
<dbReference type="InterPro" id="IPR029044">
    <property type="entry name" value="Nucleotide-diphossugar_trans"/>
</dbReference>
<evidence type="ECO:0000256" key="4">
    <source>
        <dbReference type="ARBA" id="ARBA00022679"/>
    </source>
</evidence>
<protein>
    <recommendedName>
        <fullName evidence="6">Glycosyltransferase 2-like domain-containing protein</fullName>
    </recommendedName>
</protein>
<reference evidence="7" key="1">
    <citation type="journal article" date="2014" name="Front. Microbiol.">
        <title>High frequency of phylogenetically diverse reductive dehalogenase-homologous genes in deep subseafloor sedimentary metagenomes.</title>
        <authorList>
            <person name="Kawai M."/>
            <person name="Futagami T."/>
            <person name="Toyoda A."/>
            <person name="Takaki Y."/>
            <person name="Nishi S."/>
            <person name="Hori S."/>
            <person name="Arai W."/>
            <person name="Tsubouchi T."/>
            <person name="Morono Y."/>
            <person name="Uchiyama I."/>
            <person name="Ito T."/>
            <person name="Fujiyama A."/>
            <person name="Inagaki F."/>
            <person name="Takami H."/>
        </authorList>
    </citation>
    <scope>NUCLEOTIDE SEQUENCE</scope>
    <source>
        <strain evidence="7">Expedition CK06-06</strain>
    </source>
</reference>
<evidence type="ECO:0000256" key="1">
    <source>
        <dbReference type="ARBA" id="ARBA00004236"/>
    </source>
</evidence>
<proteinExistence type="predicted"/>
<comment type="caution">
    <text evidence="7">The sequence shown here is derived from an EMBL/GenBank/DDBJ whole genome shotgun (WGS) entry which is preliminary data.</text>
</comment>
<feature type="non-terminal residue" evidence="7">
    <location>
        <position position="96"/>
    </location>
</feature>
<evidence type="ECO:0000256" key="2">
    <source>
        <dbReference type="ARBA" id="ARBA00022475"/>
    </source>
</evidence>
<dbReference type="Gene3D" id="3.90.550.10">
    <property type="entry name" value="Spore Coat Polysaccharide Biosynthesis Protein SpsA, Chain A"/>
    <property type="match status" value="1"/>
</dbReference>
<keyword evidence="4" id="KW-0808">Transferase</keyword>
<sequence length="96" mass="10560">MRFSIIIPTLNENRNISSCVRSVIENSVFKDSERGIEIIIVDGGSKDNTLKRASEFDNEINIRIVKTGEASLPGQLNEGASIAKGNILVFLHADCR</sequence>
<dbReference type="GO" id="GO:0005886">
    <property type="term" value="C:plasma membrane"/>
    <property type="evidence" value="ECO:0007669"/>
    <property type="project" value="UniProtKB-SubCell"/>
</dbReference>
<accession>X0Z3E5</accession>
<comment type="subcellular location">
    <subcellularLocation>
        <location evidence="1">Cell membrane</location>
    </subcellularLocation>
</comment>
<dbReference type="PANTHER" id="PTHR43646:SF2">
    <property type="entry name" value="GLYCOSYLTRANSFERASE 2-LIKE DOMAIN-CONTAINING PROTEIN"/>
    <property type="match status" value="1"/>
</dbReference>
<evidence type="ECO:0000259" key="6">
    <source>
        <dbReference type="Pfam" id="PF00535"/>
    </source>
</evidence>
<evidence type="ECO:0000256" key="3">
    <source>
        <dbReference type="ARBA" id="ARBA00022676"/>
    </source>
</evidence>
<dbReference type="SUPFAM" id="SSF53448">
    <property type="entry name" value="Nucleotide-diphospho-sugar transferases"/>
    <property type="match status" value="1"/>
</dbReference>
<organism evidence="7">
    <name type="scientific">marine sediment metagenome</name>
    <dbReference type="NCBI Taxonomy" id="412755"/>
    <lineage>
        <taxon>unclassified sequences</taxon>
        <taxon>metagenomes</taxon>
        <taxon>ecological metagenomes</taxon>
    </lineage>
</organism>
<evidence type="ECO:0000313" key="7">
    <source>
        <dbReference type="EMBL" id="GAG52967.1"/>
    </source>
</evidence>
<dbReference type="AlphaFoldDB" id="X0Z3E5"/>
<dbReference type="EMBL" id="BARS01053674">
    <property type="protein sequence ID" value="GAG52967.1"/>
    <property type="molecule type" value="Genomic_DNA"/>
</dbReference>
<gene>
    <name evidence="7" type="ORF">S01H1_79597</name>
</gene>
<dbReference type="GO" id="GO:0016757">
    <property type="term" value="F:glycosyltransferase activity"/>
    <property type="evidence" value="ECO:0007669"/>
    <property type="project" value="UniProtKB-KW"/>
</dbReference>
<name>X0Z3E5_9ZZZZ</name>